<feature type="region of interest" description="Disordered" evidence="6">
    <location>
        <begin position="220"/>
        <end position="239"/>
    </location>
</feature>
<dbReference type="PANTHER" id="PTHR28047:SF5">
    <property type="entry name" value="PROTEIN DCG1"/>
    <property type="match status" value="1"/>
</dbReference>
<dbReference type="InterPro" id="IPR052186">
    <property type="entry name" value="Hydantoin_racemase-like"/>
</dbReference>
<dbReference type="EMBL" id="BSUL01000001">
    <property type="protein sequence ID" value="GMA28327.1"/>
    <property type="molecule type" value="Genomic_DNA"/>
</dbReference>
<evidence type="ECO:0000256" key="1">
    <source>
        <dbReference type="ARBA" id="ARBA00038414"/>
    </source>
</evidence>
<dbReference type="GO" id="GO:0036348">
    <property type="term" value="F:hydantoin racemase activity"/>
    <property type="evidence" value="ECO:0007669"/>
    <property type="project" value="UniProtKB-EC"/>
</dbReference>
<evidence type="ECO:0000256" key="2">
    <source>
        <dbReference type="ARBA" id="ARBA00051635"/>
    </source>
</evidence>
<comment type="catalytic activity">
    <reaction evidence="5">
        <text>D-5-benzylhydantoin = L-5-benzylhydantoin</text>
        <dbReference type="Rhea" id="RHEA:83991"/>
        <dbReference type="ChEBI" id="CHEBI:176864"/>
        <dbReference type="ChEBI" id="CHEBI:233540"/>
    </reaction>
</comment>
<dbReference type="PANTHER" id="PTHR28047">
    <property type="entry name" value="PROTEIN DCG1"/>
    <property type="match status" value="1"/>
</dbReference>
<dbReference type="EC" id="5.1.99.5" evidence="3"/>
<evidence type="ECO:0000313" key="8">
    <source>
        <dbReference type="Proteomes" id="UP001157160"/>
    </source>
</evidence>
<dbReference type="FunFam" id="3.40.50.12500:FF:000001">
    <property type="entry name" value="Putative hydantoin racemase"/>
    <property type="match status" value="1"/>
</dbReference>
<protein>
    <recommendedName>
        <fullName evidence="4">Hydantoin racemase</fullName>
        <ecNumber evidence="3">5.1.99.5</ecNumber>
    </recommendedName>
</protein>
<proteinExistence type="inferred from homology"/>
<sequence>MRIQLVNPNASRAMTAKIAVTARAVAGPGVEIDAVTNDEGPAALESHTDDALALPGLLRAIERADAGGADAHVIACFGDPGLDAARELARGPVIGIAEAGMHAAALVSRRFAVVTTLARTLGHTRDLTRRYGFGEACAAAYAADIPVLDLEEASPAAVERIGALAERAVHEDGAESIVLGCAGMTDLCTALEVRLGVPVIDGVAAAVGLASALVRMGASTSRREEYAPPPRRPGELLRV</sequence>
<comment type="catalytic activity">
    <reaction evidence="2">
        <text>a D-5-monosubstituted hydantoin = a L-5-monosubstituted hydantoin</text>
        <dbReference type="Rhea" id="RHEA:46624"/>
        <dbReference type="ChEBI" id="CHEBI:86339"/>
        <dbReference type="ChEBI" id="CHEBI:86340"/>
        <dbReference type="EC" id="5.1.99.5"/>
    </reaction>
</comment>
<dbReference type="GO" id="GO:0047661">
    <property type="term" value="F:amino-acid racemase activity"/>
    <property type="evidence" value="ECO:0007669"/>
    <property type="project" value="InterPro"/>
</dbReference>
<evidence type="ECO:0000313" key="7">
    <source>
        <dbReference type="EMBL" id="GMA28327.1"/>
    </source>
</evidence>
<dbReference type="AlphaFoldDB" id="A0AA37UTX6"/>
<dbReference type="Proteomes" id="UP001157160">
    <property type="component" value="Unassembled WGS sequence"/>
</dbReference>
<name>A0AA37UTX6_9MICO</name>
<evidence type="ECO:0000256" key="3">
    <source>
        <dbReference type="ARBA" id="ARBA00066406"/>
    </source>
</evidence>
<dbReference type="RefSeq" id="WP_284231683.1">
    <property type="nucleotide sequence ID" value="NZ_BSUL01000001.1"/>
</dbReference>
<dbReference type="InterPro" id="IPR053714">
    <property type="entry name" value="Iso_Racemase_Enz_sf"/>
</dbReference>
<organism evidence="7 8">
    <name type="scientific">Arenivirga flava</name>
    <dbReference type="NCBI Taxonomy" id="1930060"/>
    <lineage>
        <taxon>Bacteria</taxon>
        <taxon>Bacillati</taxon>
        <taxon>Actinomycetota</taxon>
        <taxon>Actinomycetes</taxon>
        <taxon>Micrococcales</taxon>
        <taxon>Microbacteriaceae</taxon>
        <taxon>Arenivirga</taxon>
    </lineage>
</organism>
<accession>A0AA37UTX6</accession>
<gene>
    <name evidence="7" type="ORF">GCM10025874_15800</name>
</gene>
<evidence type="ECO:0000256" key="6">
    <source>
        <dbReference type="SAM" id="MobiDB-lite"/>
    </source>
</evidence>
<reference evidence="7 8" key="1">
    <citation type="journal article" date="2014" name="Int. J. Syst. Evol. Microbiol.">
        <title>Complete genome sequence of Corynebacterium casei LMG S-19264T (=DSM 44701T), isolated from a smear-ripened cheese.</title>
        <authorList>
            <consortium name="US DOE Joint Genome Institute (JGI-PGF)"/>
            <person name="Walter F."/>
            <person name="Albersmeier A."/>
            <person name="Kalinowski J."/>
            <person name="Ruckert C."/>
        </authorList>
    </citation>
    <scope>NUCLEOTIDE SEQUENCE [LARGE SCALE GENOMIC DNA]</scope>
    <source>
        <strain evidence="7 8">NBRC 112289</strain>
    </source>
</reference>
<feature type="compositionally biased region" description="Basic and acidic residues" evidence="6">
    <location>
        <begin position="221"/>
        <end position="239"/>
    </location>
</feature>
<keyword evidence="8" id="KW-1185">Reference proteome</keyword>
<dbReference type="Pfam" id="PF01177">
    <property type="entry name" value="Asp_Glu_race"/>
    <property type="match status" value="1"/>
</dbReference>
<comment type="similarity">
    <text evidence="1">Belongs to the HyuE racemase family.</text>
</comment>
<dbReference type="InterPro" id="IPR015942">
    <property type="entry name" value="Asp/Glu/hydantoin_racemase"/>
</dbReference>
<dbReference type="Gene3D" id="3.40.50.12500">
    <property type="match status" value="1"/>
</dbReference>
<comment type="caution">
    <text evidence="7">The sequence shown here is derived from an EMBL/GenBank/DDBJ whole genome shotgun (WGS) entry which is preliminary data.</text>
</comment>
<evidence type="ECO:0000256" key="4">
    <source>
        <dbReference type="ARBA" id="ARBA00067972"/>
    </source>
</evidence>
<evidence type="ECO:0000256" key="5">
    <source>
        <dbReference type="ARBA" id="ARBA00093199"/>
    </source>
</evidence>